<evidence type="ECO:0000313" key="3">
    <source>
        <dbReference type="EMBL" id="AXE17805.1"/>
    </source>
</evidence>
<keyword evidence="4" id="KW-1185">Reference proteome</keyword>
<keyword evidence="2" id="KW-1277">Toxin-antitoxin system</keyword>
<comment type="similarity">
    <text evidence="1">Belongs to the RelE toxin family.</text>
</comment>
<dbReference type="Gene3D" id="3.30.2310.20">
    <property type="entry name" value="RelE-like"/>
    <property type="match status" value="1"/>
</dbReference>
<proteinExistence type="inferred from homology"/>
<dbReference type="AlphaFoldDB" id="A0A344TGN4"/>
<dbReference type="PANTHER" id="PTHR35601:SF1">
    <property type="entry name" value="TOXIN RELE"/>
    <property type="match status" value="1"/>
</dbReference>
<organism evidence="3 4">
    <name type="scientific">Runella rosea</name>
    <dbReference type="NCBI Taxonomy" id="2259595"/>
    <lineage>
        <taxon>Bacteria</taxon>
        <taxon>Pseudomonadati</taxon>
        <taxon>Bacteroidota</taxon>
        <taxon>Cytophagia</taxon>
        <taxon>Cytophagales</taxon>
        <taxon>Spirosomataceae</taxon>
        <taxon>Runella</taxon>
    </lineage>
</organism>
<name>A0A344TGN4_9BACT</name>
<reference evidence="3 4" key="1">
    <citation type="submission" date="2018-07" db="EMBL/GenBank/DDBJ databases">
        <title>Genome sequencing of Runella.</title>
        <authorList>
            <person name="Baek M.-G."/>
            <person name="Yi H."/>
        </authorList>
    </citation>
    <scope>NUCLEOTIDE SEQUENCE [LARGE SCALE GENOMIC DNA]</scope>
    <source>
        <strain evidence="3 4">HYN0085</strain>
    </source>
</reference>
<dbReference type="EMBL" id="CP030850">
    <property type="protein sequence ID" value="AXE17805.1"/>
    <property type="molecule type" value="Genomic_DNA"/>
</dbReference>
<dbReference type="InterPro" id="IPR007712">
    <property type="entry name" value="RelE/ParE_toxin"/>
</dbReference>
<dbReference type="Proteomes" id="UP000251993">
    <property type="component" value="Chromosome"/>
</dbReference>
<protein>
    <submittedName>
        <fullName evidence="3">Type II toxin-antitoxin system RelE/ParE family toxin</fullName>
    </submittedName>
</protein>
<dbReference type="RefSeq" id="WP_114066590.1">
    <property type="nucleotide sequence ID" value="NZ_CP030850.1"/>
</dbReference>
<evidence type="ECO:0000313" key="4">
    <source>
        <dbReference type="Proteomes" id="UP000251993"/>
    </source>
</evidence>
<accession>A0A344TGN4</accession>
<dbReference type="SUPFAM" id="SSF143011">
    <property type="entry name" value="RelE-like"/>
    <property type="match status" value="1"/>
</dbReference>
<dbReference type="PANTHER" id="PTHR35601">
    <property type="entry name" value="TOXIN RELE"/>
    <property type="match status" value="1"/>
</dbReference>
<dbReference type="KEGG" id="run:DR864_08675"/>
<evidence type="ECO:0000256" key="1">
    <source>
        <dbReference type="ARBA" id="ARBA00006226"/>
    </source>
</evidence>
<dbReference type="OrthoDB" id="9805098at2"/>
<dbReference type="Pfam" id="PF05016">
    <property type="entry name" value="ParE_toxin"/>
    <property type="match status" value="1"/>
</dbReference>
<gene>
    <name evidence="3" type="ORF">DR864_08675</name>
</gene>
<evidence type="ECO:0000256" key="2">
    <source>
        <dbReference type="ARBA" id="ARBA00022649"/>
    </source>
</evidence>
<dbReference type="InterPro" id="IPR035093">
    <property type="entry name" value="RelE/ParE_toxin_dom_sf"/>
</dbReference>
<sequence>MYQVLISKRVAKQIEKIKDPDYSRIKKGILDLAINPRPAGFKKLEGRAAYRIRQGNYRIIYDIKDKIRIVDILDVGDRKEIY</sequence>